<evidence type="ECO:0000256" key="1">
    <source>
        <dbReference type="ARBA" id="ARBA00004496"/>
    </source>
</evidence>
<dbReference type="NCBIfam" id="TIGR00048">
    <property type="entry name" value="rRNA_mod_RlmN"/>
    <property type="match status" value="1"/>
</dbReference>
<evidence type="ECO:0000313" key="13">
    <source>
        <dbReference type="EMBL" id="PIT86920.1"/>
    </source>
</evidence>
<evidence type="ECO:0000256" key="5">
    <source>
        <dbReference type="ARBA" id="ARBA00022603"/>
    </source>
</evidence>
<dbReference type="InterPro" id="IPR004383">
    <property type="entry name" value="rRNA_lsu_MTrfase_RlmN/Cfr"/>
</dbReference>
<proteinExistence type="inferred from homology"/>
<dbReference type="InterPro" id="IPR007197">
    <property type="entry name" value="rSAM"/>
</dbReference>
<evidence type="ECO:0000259" key="12">
    <source>
        <dbReference type="PROSITE" id="PS51918"/>
    </source>
</evidence>
<dbReference type="EMBL" id="PFBZ01000019">
    <property type="protein sequence ID" value="PIT86920.1"/>
    <property type="molecule type" value="Genomic_DNA"/>
</dbReference>
<feature type="binding site" evidence="11">
    <location>
        <position position="217"/>
    </location>
    <ligand>
        <name>S-adenosyl-L-methionine</name>
        <dbReference type="ChEBI" id="CHEBI:59789"/>
    </ligand>
</feature>
<evidence type="ECO:0000256" key="3">
    <source>
        <dbReference type="ARBA" id="ARBA00022490"/>
    </source>
</evidence>
<feature type="active site" description="S-methylcysteine intermediate" evidence="11">
    <location>
        <position position="358"/>
    </location>
</feature>
<evidence type="ECO:0000256" key="2">
    <source>
        <dbReference type="ARBA" id="ARBA00022485"/>
    </source>
</evidence>
<comment type="miscellaneous">
    <text evidence="11">Reaction proceeds by a ping-pong mechanism involving intermediate methylation of a conserved cysteine residue.</text>
</comment>
<dbReference type="SFLD" id="SFLDG01062">
    <property type="entry name" value="methyltransferase_(Class_A)"/>
    <property type="match status" value="1"/>
</dbReference>
<evidence type="ECO:0000256" key="10">
    <source>
        <dbReference type="ARBA" id="ARBA00023014"/>
    </source>
</evidence>
<feature type="binding site" evidence="11">
    <location>
        <position position="316"/>
    </location>
    <ligand>
        <name>S-adenosyl-L-methionine</name>
        <dbReference type="ChEBI" id="CHEBI:59789"/>
    </ligand>
</feature>
<keyword evidence="8 11" id="KW-0479">Metal-binding</keyword>
<dbReference type="Gene3D" id="1.10.150.530">
    <property type="match status" value="1"/>
</dbReference>
<dbReference type="EC" id="2.1.1.192" evidence="11"/>
<dbReference type="GO" id="GO:0030488">
    <property type="term" value="P:tRNA methylation"/>
    <property type="evidence" value="ECO:0007669"/>
    <property type="project" value="UniProtKB-UniRule"/>
</dbReference>
<comment type="catalytic activity">
    <reaction evidence="11">
        <text>adenosine(2503) in 23S rRNA + 2 reduced [2Fe-2S]-[ferredoxin] + 2 S-adenosyl-L-methionine = 2-methyladenosine(2503) in 23S rRNA + 5'-deoxyadenosine + L-methionine + 2 oxidized [2Fe-2S]-[ferredoxin] + S-adenosyl-L-homocysteine</text>
        <dbReference type="Rhea" id="RHEA:42916"/>
        <dbReference type="Rhea" id="RHEA-COMP:10000"/>
        <dbReference type="Rhea" id="RHEA-COMP:10001"/>
        <dbReference type="Rhea" id="RHEA-COMP:10152"/>
        <dbReference type="Rhea" id="RHEA-COMP:10282"/>
        <dbReference type="ChEBI" id="CHEBI:17319"/>
        <dbReference type="ChEBI" id="CHEBI:33737"/>
        <dbReference type="ChEBI" id="CHEBI:33738"/>
        <dbReference type="ChEBI" id="CHEBI:57844"/>
        <dbReference type="ChEBI" id="CHEBI:57856"/>
        <dbReference type="ChEBI" id="CHEBI:59789"/>
        <dbReference type="ChEBI" id="CHEBI:74411"/>
        <dbReference type="ChEBI" id="CHEBI:74497"/>
        <dbReference type="EC" id="2.1.1.192"/>
    </reaction>
</comment>
<dbReference type="SUPFAM" id="SSF102114">
    <property type="entry name" value="Radical SAM enzymes"/>
    <property type="match status" value="1"/>
</dbReference>
<dbReference type="AlphaFoldDB" id="A0A2M6W2I0"/>
<comment type="similarity">
    <text evidence="11">Belongs to the radical SAM superfamily. RlmN family.</text>
</comment>
<keyword evidence="4 11" id="KW-0698">rRNA processing</keyword>
<dbReference type="PANTHER" id="PTHR30544">
    <property type="entry name" value="23S RRNA METHYLTRANSFERASE"/>
    <property type="match status" value="1"/>
</dbReference>
<dbReference type="GO" id="GO:0000049">
    <property type="term" value="F:tRNA binding"/>
    <property type="evidence" value="ECO:0007669"/>
    <property type="project" value="UniProtKB-UniRule"/>
</dbReference>
<dbReference type="GO" id="GO:0070475">
    <property type="term" value="P:rRNA base methylation"/>
    <property type="evidence" value="ECO:0007669"/>
    <property type="project" value="UniProtKB-UniRule"/>
</dbReference>
<evidence type="ECO:0000256" key="7">
    <source>
        <dbReference type="ARBA" id="ARBA00022691"/>
    </source>
</evidence>
<accession>A0A2M6W2I0</accession>
<dbReference type="CDD" id="cd01335">
    <property type="entry name" value="Radical_SAM"/>
    <property type="match status" value="1"/>
</dbReference>
<keyword evidence="11" id="KW-0819">tRNA processing</keyword>
<feature type="binding site" evidence="11">
    <location>
        <position position="136"/>
    </location>
    <ligand>
        <name>[4Fe-4S] cluster</name>
        <dbReference type="ChEBI" id="CHEBI:49883"/>
        <note>4Fe-4S-S-AdoMet</note>
    </ligand>
</feature>
<evidence type="ECO:0000256" key="4">
    <source>
        <dbReference type="ARBA" id="ARBA00022552"/>
    </source>
</evidence>
<dbReference type="GO" id="GO:0046872">
    <property type="term" value="F:metal ion binding"/>
    <property type="evidence" value="ECO:0007669"/>
    <property type="project" value="UniProtKB-KW"/>
</dbReference>
<comment type="caution">
    <text evidence="13">The sequence shown here is derived from an EMBL/GenBank/DDBJ whole genome shotgun (WGS) entry which is preliminary data.</text>
</comment>
<dbReference type="FunFam" id="3.20.20.70:FF:000014">
    <property type="entry name" value="Probable dual-specificity RNA methyltransferase RlmN"/>
    <property type="match status" value="1"/>
</dbReference>
<dbReference type="InterPro" id="IPR058240">
    <property type="entry name" value="rSAM_sf"/>
</dbReference>
<feature type="binding site" evidence="11">
    <location>
        <begin position="185"/>
        <end position="186"/>
    </location>
    <ligand>
        <name>S-adenosyl-L-methionine</name>
        <dbReference type="ChEBI" id="CHEBI:59789"/>
    </ligand>
</feature>
<feature type="active site" description="Proton acceptor" evidence="11">
    <location>
        <position position="111"/>
    </location>
</feature>
<keyword evidence="9 11" id="KW-0408">Iron</keyword>
<protein>
    <recommendedName>
        <fullName evidence="11">Probable dual-specificity RNA methyltransferase RlmN</fullName>
        <ecNumber evidence="11">2.1.1.192</ecNumber>
    </recommendedName>
    <alternativeName>
        <fullName evidence="11">23S rRNA (adenine(2503)-C(2))-methyltransferase</fullName>
    </alternativeName>
    <alternativeName>
        <fullName evidence="11">23S rRNA m2A2503 methyltransferase</fullName>
    </alternativeName>
    <alternativeName>
        <fullName evidence="11">Ribosomal RNA large subunit methyltransferase N</fullName>
    </alternativeName>
    <alternativeName>
        <fullName evidence="11">tRNA (adenine(37)-C(2))-methyltransferase</fullName>
    </alternativeName>
    <alternativeName>
        <fullName evidence="11">tRNA m2A37 methyltransferase</fullName>
    </alternativeName>
</protein>
<keyword evidence="11" id="KW-1015">Disulfide bond</keyword>
<keyword evidence="7 11" id="KW-0949">S-adenosyl-L-methionine</keyword>
<evidence type="ECO:0000256" key="8">
    <source>
        <dbReference type="ARBA" id="ARBA00022723"/>
    </source>
</evidence>
<dbReference type="PROSITE" id="PS51918">
    <property type="entry name" value="RADICAL_SAM"/>
    <property type="match status" value="1"/>
</dbReference>
<keyword evidence="6 11" id="KW-0808">Transferase</keyword>
<dbReference type="SFLD" id="SFLDS00029">
    <property type="entry name" value="Radical_SAM"/>
    <property type="match status" value="1"/>
</dbReference>
<evidence type="ECO:0000256" key="11">
    <source>
        <dbReference type="HAMAP-Rule" id="MF_01849"/>
    </source>
</evidence>
<dbReference type="Proteomes" id="UP000229362">
    <property type="component" value="Unassembled WGS sequence"/>
</dbReference>
<feature type="binding site" evidence="11">
    <location>
        <position position="139"/>
    </location>
    <ligand>
        <name>[4Fe-4S] cluster</name>
        <dbReference type="ChEBI" id="CHEBI:49883"/>
        <note>4Fe-4S-S-AdoMet</note>
    </ligand>
</feature>
<dbReference type="GO" id="GO:0051539">
    <property type="term" value="F:4 iron, 4 sulfur cluster binding"/>
    <property type="evidence" value="ECO:0007669"/>
    <property type="project" value="UniProtKB-UniRule"/>
</dbReference>
<gene>
    <name evidence="11 13" type="primary">rlmN</name>
    <name evidence="13" type="ORF">COU33_00430</name>
</gene>
<dbReference type="InterPro" id="IPR013785">
    <property type="entry name" value="Aldolase_TIM"/>
</dbReference>
<feature type="domain" description="Radical SAM core" evidence="12">
    <location>
        <begin position="118"/>
        <end position="352"/>
    </location>
</feature>
<dbReference type="GO" id="GO:0070040">
    <property type="term" value="F:rRNA (adenine(2503)-C2-)-methyltransferase activity"/>
    <property type="evidence" value="ECO:0007669"/>
    <property type="project" value="UniProtKB-UniRule"/>
</dbReference>
<evidence type="ECO:0000313" key="14">
    <source>
        <dbReference type="Proteomes" id="UP000229362"/>
    </source>
</evidence>
<keyword evidence="5 11" id="KW-0489">Methyltransferase</keyword>
<dbReference type="HAMAP" id="MF_01849">
    <property type="entry name" value="RNA_methyltr_RlmN"/>
    <property type="match status" value="1"/>
</dbReference>
<keyword evidence="2 11" id="KW-0004">4Fe-4S</keyword>
<feature type="binding site" evidence="11">
    <location>
        <position position="132"/>
    </location>
    <ligand>
        <name>[4Fe-4S] cluster</name>
        <dbReference type="ChEBI" id="CHEBI:49883"/>
        <note>4Fe-4S-S-AdoMet</note>
    </ligand>
</feature>
<keyword evidence="10 11" id="KW-0411">Iron-sulfur</keyword>
<keyword evidence="3 11" id="KW-0963">Cytoplasm</keyword>
<comment type="function">
    <text evidence="11">Specifically methylates position 2 of adenine 2503 in 23S rRNA and position 2 of adenine 37 in tRNAs.</text>
</comment>
<comment type="cofactor">
    <cofactor evidence="11">
        <name>[4Fe-4S] cluster</name>
        <dbReference type="ChEBI" id="CHEBI:49883"/>
    </cofactor>
    <text evidence="11">Binds 1 [4Fe-4S] cluster. The cluster is coordinated with 3 cysteines and an exchangeable S-adenosyl-L-methionine.</text>
</comment>
<comment type="subcellular location">
    <subcellularLocation>
        <location evidence="1 11">Cytoplasm</location>
    </subcellularLocation>
</comment>
<comment type="catalytic activity">
    <reaction evidence="11">
        <text>adenosine(37) in tRNA + 2 reduced [2Fe-2S]-[ferredoxin] + 2 S-adenosyl-L-methionine = 2-methyladenosine(37) in tRNA + 5'-deoxyadenosine + L-methionine + 2 oxidized [2Fe-2S]-[ferredoxin] + S-adenosyl-L-homocysteine</text>
        <dbReference type="Rhea" id="RHEA:43332"/>
        <dbReference type="Rhea" id="RHEA-COMP:10000"/>
        <dbReference type="Rhea" id="RHEA-COMP:10001"/>
        <dbReference type="Rhea" id="RHEA-COMP:10162"/>
        <dbReference type="Rhea" id="RHEA-COMP:10485"/>
        <dbReference type="ChEBI" id="CHEBI:17319"/>
        <dbReference type="ChEBI" id="CHEBI:33737"/>
        <dbReference type="ChEBI" id="CHEBI:33738"/>
        <dbReference type="ChEBI" id="CHEBI:57844"/>
        <dbReference type="ChEBI" id="CHEBI:57856"/>
        <dbReference type="ChEBI" id="CHEBI:59789"/>
        <dbReference type="ChEBI" id="CHEBI:74411"/>
        <dbReference type="ChEBI" id="CHEBI:74497"/>
        <dbReference type="EC" id="2.1.1.192"/>
    </reaction>
</comment>
<dbReference type="PIRSF" id="PIRSF006004">
    <property type="entry name" value="CHP00048"/>
    <property type="match status" value="1"/>
</dbReference>
<dbReference type="SFLD" id="SFLDF00275">
    <property type="entry name" value="adenosine_C2_methyltransferase"/>
    <property type="match status" value="1"/>
</dbReference>
<dbReference type="InterPro" id="IPR027492">
    <property type="entry name" value="RNA_MTrfase_RlmN"/>
</dbReference>
<sequence length="367" mass="41308">MFPLTIWYCSAILDHITYFFPHHLENKSPTMKLDNLKMVLSDHPKFRFKQAYKAIFVDLITNWNQNTTLPLTLRETLNAECPLEIDSKIFGSKKSDTLKALLILADDTKIESVLIKHTDGRATVCVSSQVGCQMGCNFCATGKMGFKRNLTVGEIVAQVLFWQRALKSGTHGPTHVTNVVFMGMGEPFMNYDNVMGAVQIMNSTEALNIGARHISISTCGLIPEINKFAKEKMQINLAISLHGSNDAVRSSMMPVNRKYPLEDLMDAVGTYVEERKRQVMFEYLMIDGVNDTEYHAKELATLMDNPLYMVNLIRYNPTGGKYKPSTATSIRKFKNILMREGVKVTQRHTFGDDIDAACGQLAAKNQE</sequence>
<name>A0A2M6W2I0_9BACT</name>
<dbReference type="GO" id="GO:0019843">
    <property type="term" value="F:rRNA binding"/>
    <property type="evidence" value="ECO:0007669"/>
    <property type="project" value="UniProtKB-UniRule"/>
</dbReference>
<dbReference type="Pfam" id="PF04055">
    <property type="entry name" value="Radical_SAM"/>
    <property type="match status" value="1"/>
</dbReference>
<dbReference type="PANTHER" id="PTHR30544:SF5">
    <property type="entry name" value="RADICAL SAM CORE DOMAIN-CONTAINING PROTEIN"/>
    <property type="match status" value="1"/>
</dbReference>
<organism evidence="13 14">
    <name type="scientific">Candidatus Magasanikbacteria bacterium CG10_big_fil_rev_8_21_14_0_10_43_6</name>
    <dbReference type="NCBI Taxonomy" id="1974650"/>
    <lineage>
        <taxon>Bacteria</taxon>
        <taxon>Candidatus Magasanikiibacteriota</taxon>
    </lineage>
</organism>
<dbReference type="InterPro" id="IPR040072">
    <property type="entry name" value="Methyltransferase_A"/>
</dbReference>
<comment type="caution">
    <text evidence="11">Lacks conserved residue(s) required for the propagation of feature annotation.</text>
</comment>
<dbReference type="Gene3D" id="3.20.20.70">
    <property type="entry name" value="Aldolase class I"/>
    <property type="match status" value="1"/>
</dbReference>
<dbReference type="GO" id="GO:0005737">
    <property type="term" value="C:cytoplasm"/>
    <property type="evidence" value="ECO:0007669"/>
    <property type="project" value="UniProtKB-SubCell"/>
</dbReference>
<reference evidence="14" key="1">
    <citation type="submission" date="2017-09" db="EMBL/GenBank/DDBJ databases">
        <title>Depth-based differentiation of microbial function through sediment-hosted aquifers and enrichment of novel symbionts in the deep terrestrial subsurface.</title>
        <authorList>
            <person name="Probst A.J."/>
            <person name="Ladd B."/>
            <person name="Jarett J.K."/>
            <person name="Geller-Mcgrath D.E."/>
            <person name="Sieber C.M.K."/>
            <person name="Emerson J.B."/>
            <person name="Anantharaman K."/>
            <person name="Thomas B.C."/>
            <person name="Malmstrom R."/>
            <person name="Stieglmeier M."/>
            <person name="Klingl A."/>
            <person name="Woyke T."/>
            <person name="Ryan C.M."/>
            <person name="Banfield J.F."/>
        </authorList>
    </citation>
    <scope>NUCLEOTIDE SEQUENCE [LARGE SCALE GENOMIC DNA]</scope>
</reference>
<evidence type="ECO:0000256" key="9">
    <source>
        <dbReference type="ARBA" id="ARBA00023004"/>
    </source>
</evidence>
<feature type="binding site" evidence="11">
    <location>
        <begin position="240"/>
        <end position="242"/>
    </location>
    <ligand>
        <name>S-adenosyl-L-methionine</name>
        <dbReference type="ChEBI" id="CHEBI:59789"/>
    </ligand>
</feature>
<dbReference type="GO" id="GO:0002935">
    <property type="term" value="F:tRNA (adenine(37)-C2)-methyltransferase activity"/>
    <property type="evidence" value="ECO:0007669"/>
    <property type="project" value="UniProtKB-UniRule"/>
</dbReference>
<evidence type="ECO:0000256" key="6">
    <source>
        <dbReference type="ARBA" id="ARBA00022679"/>
    </source>
</evidence>